<dbReference type="Proteomes" id="UP000663882">
    <property type="component" value="Unassembled WGS sequence"/>
</dbReference>
<reference evidence="2" key="1">
    <citation type="submission" date="2021-02" db="EMBL/GenBank/DDBJ databases">
        <authorList>
            <person name="Nowell W R."/>
        </authorList>
    </citation>
    <scope>NUCLEOTIDE SEQUENCE</scope>
</reference>
<evidence type="ECO:0000313" key="3">
    <source>
        <dbReference type="Proteomes" id="UP000663882"/>
    </source>
</evidence>
<dbReference type="OrthoDB" id="10047106at2759"/>
<keyword evidence="1" id="KW-0175">Coiled coil</keyword>
<dbReference type="EMBL" id="CAJNOO010003200">
    <property type="protein sequence ID" value="CAF1324213.1"/>
    <property type="molecule type" value="Genomic_DNA"/>
</dbReference>
<dbReference type="AlphaFoldDB" id="A0A815FJI9"/>
<feature type="coiled-coil region" evidence="1">
    <location>
        <begin position="56"/>
        <end position="94"/>
    </location>
</feature>
<sequence>MTNTINSHQNLNVKNITSLFEEVQNRYINKLISIDEKKITTNERNKQKIVIYESYVKDLSTQTRLLLQSLEELEKEAKQRVGLLENKLKKANASLQHYHSLSDLNKTTNNFETEKWKLVHETLDLKQDLDSLTSFINIAKRTGKWDTDRLQLKTLPLDSIFGITNDDTHISNPLHKEIQYRDERIQVLQAEIEYLRKMQNDLSKQTLNLNSSTSENELKGQNIILTKKVDDLRSKFAEECQKAETYKMDIRLKSNQLKELQQELNLKKTYYEGHINDLSTKLKTISDRHQETTTILNNELAVKNQQVEQLTQQIEQVINEKISFENERNDLERQYRVKDSMTADLESQIRNLERQLTVNNHLTIPIEPTVSKVDYEKLDQELNLTRKRLDGIMTEIKTKDALNSKLEQDLRLLKIFHDEQLEQHIQIAASDVEQLRTEIRTLKNLCEEKADEFHKKSLELRTCQEQLFIERNKNNTNEYEQQQLRNLLEISNEQLEQIRNNLQEKIIKNDQYEQTINELNLRNNLLETKLIETMKLIDSRNKTIIDYEQQLDRIKNDLLQTTKDILDKQSHIDQLELNLMDKTAEVGQLTEILETDLVKSQHREKFAEDNATKALNDIKVLQRELRDLSESLVERERTNTTLNEQIQHLANEFHIKQDEFQQIQKSLNKQLAIKQEQLVRYDQDLHETEITCKYAKEECLIQEKEIVRLNNIQDEQANKIKILQQDLIKLQEQVI</sequence>
<organism evidence="2 3">
    <name type="scientific">Rotaria sordida</name>
    <dbReference type="NCBI Taxonomy" id="392033"/>
    <lineage>
        <taxon>Eukaryota</taxon>
        <taxon>Metazoa</taxon>
        <taxon>Spiralia</taxon>
        <taxon>Gnathifera</taxon>
        <taxon>Rotifera</taxon>
        <taxon>Eurotatoria</taxon>
        <taxon>Bdelloidea</taxon>
        <taxon>Philodinida</taxon>
        <taxon>Philodinidae</taxon>
        <taxon>Rotaria</taxon>
    </lineage>
</organism>
<gene>
    <name evidence="2" type="ORF">RFH988_LOCUS30913</name>
</gene>
<accession>A0A815FJI9</accession>
<name>A0A815FJI9_9BILA</name>
<feature type="coiled-coil region" evidence="1">
    <location>
        <begin position="481"/>
        <end position="652"/>
    </location>
</feature>
<proteinExistence type="predicted"/>
<evidence type="ECO:0000313" key="2">
    <source>
        <dbReference type="EMBL" id="CAF1324213.1"/>
    </source>
</evidence>
<feature type="coiled-coil region" evidence="1">
    <location>
        <begin position="293"/>
        <end position="334"/>
    </location>
</feature>
<comment type="caution">
    <text evidence="2">The sequence shown here is derived from an EMBL/GenBank/DDBJ whole genome shotgun (WGS) entry which is preliminary data.</text>
</comment>
<protein>
    <submittedName>
        <fullName evidence="2">Uncharacterized protein</fullName>
    </submittedName>
</protein>
<evidence type="ECO:0000256" key="1">
    <source>
        <dbReference type="SAM" id="Coils"/>
    </source>
</evidence>
<feature type="coiled-coil region" evidence="1">
    <location>
        <begin position="375"/>
        <end position="452"/>
    </location>
</feature>